<evidence type="ECO:0000256" key="2">
    <source>
        <dbReference type="ARBA" id="ARBA00022679"/>
    </source>
</evidence>
<keyword evidence="4 5" id="KW-0671">Queuosine biosynthesis</keyword>
<evidence type="ECO:0000313" key="6">
    <source>
        <dbReference type="EMBL" id="MBM3330829.1"/>
    </source>
</evidence>
<dbReference type="AlphaFoldDB" id="A0A937XEH3"/>
<comment type="caution">
    <text evidence="6">The sequence shown here is derived from an EMBL/GenBank/DDBJ whole genome shotgun (WGS) entry which is preliminary data.</text>
</comment>
<evidence type="ECO:0000313" key="7">
    <source>
        <dbReference type="Proteomes" id="UP000779900"/>
    </source>
</evidence>
<proteinExistence type="inferred from homology"/>
<dbReference type="Proteomes" id="UP000779900">
    <property type="component" value="Unassembled WGS sequence"/>
</dbReference>
<comment type="similarity">
    <text evidence="5">Belongs to the QueA family.</text>
</comment>
<organism evidence="6 7">
    <name type="scientific">candidate division WOR-3 bacterium</name>
    <dbReference type="NCBI Taxonomy" id="2052148"/>
    <lineage>
        <taxon>Bacteria</taxon>
        <taxon>Bacteria division WOR-3</taxon>
    </lineage>
</organism>
<comment type="subunit">
    <text evidence="5">Monomer.</text>
</comment>
<keyword evidence="2 5" id="KW-0808">Transferase</keyword>
<evidence type="ECO:0000256" key="4">
    <source>
        <dbReference type="ARBA" id="ARBA00022785"/>
    </source>
</evidence>
<dbReference type="PANTHER" id="PTHR30307:SF0">
    <property type="entry name" value="S-ADENOSYLMETHIONINE:TRNA RIBOSYLTRANSFERASE-ISOMERASE"/>
    <property type="match status" value="1"/>
</dbReference>
<evidence type="ECO:0000256" key="3">
    <source>
        <dbReference type="ARBA" id="ARBA00022691"/>
    </source>
</evidence>
<comment type="subcellular location">
    <subcellularLocation>
        <location evidence="5">Cytoplasm</location>
    </subcellularLocation>
</comment>
<dbReference type="GO" id="GO:0051075">
    <property type="term" value="F:S-adenosylmethionine:tRNA ribosyltransferase-isomerase activity"/>
    <property type="evidence" value="ECO:0007669"/>
    <property type="project" value="UniProtKB-EC"/>
</dbReference>
<dbReference type="HAMAP" id="MF_00113">
    <property type="entry name" value="QueA"/>
    <property type="match status" value="1"/>
</dbReference>
<reference evidence="6" key="1">
    <citation type="submission" date="2019-03" db="EMBL/GenBank/DDBJ databases">
        <title>Lake Tanganyika Metagenome-Assembled Genomes (MAGs).</title>
        <authorList>
            <person name="Tran P."/>
        </authorList>
    </citation>
    <scope>NUCLEOTIDE SEQUENCE</scope>
    <source>
        <strain evidence="6">K_DeepCast_150m_m2_040</strain>
    </source>
</reference>
<gene>
    <name evidence="5 6" type="primary">queA</name>
    <name evidence="6" type="ORF">FJY68_03125</name>
</gene>
<name>A0A937XEH3_UNCW3</name>
<comment type="pathway">
    <text evidence="5">tRNA modification; tRNA-queuosine biosynthesis.</text>
</comment>
<comment type="catalytic activity">
    <reaction evidence="5">
        <text>7-aminomethyl-7-carbaguanosine(34) in tRNA + S-adenosyl-L-methionine = epoxyqueuosine(34) in tRNA + adenine + L-methionine + 2 H(+)</text>
        <dbReference type="Rhea" id="RHEA:32155"/>
        <dbReference type="Rhea" id="RHEA-COMP:10342"/>
        <dbReference type="Rhea" id="RHEA-COMP:18582"/>
        <dbReference type="ChEBI" id="CHEBI:15378"/>
        <dbReference type="ChEBI" id="CHEBI:16708"/>
        <dbReference type="ChEBI" id="CHEBI:57844"/>
        <dbReference type="ChEBI" id="CHEBI:59789"/>
        <dbReference type="ChEBI" id="CHEBI:82833"/>
        <dbReference type="ChEBI" id="CHEBI:194443"/>
        <dbReference type="EC" id="2.4.99.17"/>
    </reaction>
</comment>
<dbReference type="InterPro" id="IPR003699">
    <property type="entry name" value="QueA"/>
</dbReference>
<dbReference type="InterPro" id="IPR036100">
    <property type="entry name" value="QueA_sf"/>
</dbReference>
<dbReference type="PANTHER" id="PTHR30307">
    <property type="entry name" value="S-ADENOSYLMETHIONINE:TRNA RIBOSYLTRANSFERASE-ISOMERASE"/>
    <property type="match status" value="1"/>
</dbReference>
<dbReference type="NCBIfam" id="TIGR00113">
    <property type="entry name" value="queA"/>
    <property type="match status" value="1"/>
</dbReference>
<sequence>MLVADFDYDLPKELIAQQPLARRDASRMLVLERSTGKVSDAMFSDIGQWLREGDLLVLNNTRVIPARVFGKLPTGGTVELLLLRQVEPGVWEALSRPSRKARPGAILQFGSHNATIVERKPEGIRLVRFDPPDVSTLQQSRGEVALPPYIEEKCGDYARYQTVFAQVDGAIAAPTAGLHFTPELLRALGHAGVETAFVTLHAGLGTFRPVKAENIEEHAMHPEEFELSEAAAGQVNRALSEGRRIVCVGTTTVRVLEGQAFEESPNDETRMSNTPHPVPLLLEERESEATVRRKAVNGGWRVKPGKGQIDLYIYPGYEWKVVGALLTNFHLPKSTLLMLVSALAGRDAVLAAYRHAVEQRYRFYSFGDAMLVV</sequence>
<dbReference type="GO" id="GO:0008616">
    <property type="term" value="P:tRNA queuosine(34) biosynthetic process"/>
    <property type="evidence" value="ECO:0007669"/>
    <property type="project" value="UniProtKB-UniRule"/>
</dbReference>
<protein>
    <recommendedName>
        <fullName evidence="5">S-adenosylmethionine:tRNA ribosyltransferase-isomerase</fullName>
        <ecNumber evidence="5">2.4.99.17</ecNumber>
    </recommendedName>
    <alternativeName>
        <fullName evidence="5">Queuosine biosynthesis protein QueA</fullName>
    </alternativeName>
</protein>
<keyword evidence="6" id="KW-0328">Glycosyltransferase</keyword>
<dbReference type="Gene3D" id="3.40.1780.10">
    <property type="entry name" value="QueA-like"/>
    <property type="match status" value="2"/>
</dbReference>
<dbReference type="InterPro" id="IPR042118">
    <property type="entry name" value="QueA_dom1"/>
</dbReference>
<dbReference type="EC" id="2.4.99.17" evidence="5"/>
<dbReference type="GO" id="GO:0005737">
    <property type="term" value="C:cytoplasm"/>
    <property type="evidence" value="ECO:0007669"/>
    <property type="project" value="UniProtKB-SubCell"/>
</dbReference>
<evidence type="ECO:0000256" key="5">
    <source>
        <dbReference type="HAMAP-Rule" id="MF_00113"/>
    </source>
</evidence>
<evidence type="ECO:0000256" key="1">
    <source>
        <dbReference type="ARBA" id="ARBA00022490"/>
    </source>
</evidence>
<dbReference type="EMBL" id="VGIR01000011">
    <property type="protein sequence ID" value="MBM3330829.1"/>
    <property type="molecule type" value="Genomic_DNA"/>
</dbReference>
<comment type="function">
    <text evidence="5">Transfers and isomerizes the ribose moiety from AdoMet to the 7-aminomethyl group of 7-deazaguanine (preQ1-tRNA) to give epoxyqueuosine (oQ-tRNA).</text>
</comment>
<keyword evidence="1 5" id="KW-0963">Cytoplasm</keyword>
<dbReference type="Pfam" id="PF02547">
    <property type="entry name" value="Queuosine_synth"/>
    <property type="match status" value="1"/>
</dbReference>
<dbReference type="SUPFAM" id="SSF111337">
    <property type="entry name" value="QueA-like"/>
    <property type="match status" value="1"/>
</dbReference>
<keyword evidence="3 5" id="KW-0949">S-adenosyl-L-methionine</keyword>
<accession>A0A937XEH3</accession>